<name>A0ABV6JPJ9_9PROT</name>
<proteinExistence type="predicted"/>
<evidence type="ECO:0000313" key="2">
    <source>
        <dbReference type="Proteomes" id="UP001589865"/>
    </source>
</evidence>
<keyword evidence="2" id="KW-1185">Reference proteome</keyword>
<comment type="caution">
    <text evidence="1">The sequence shown here is derived from an EMBL/GenBank/DDBJ whole genome shotgun (WGS) entry which is preliminary data.</text>
</comment>
<reference evidence="1 2" key="1">
    <citation type="submission" date="2024-09" db="EMBL/GenBank/DDBJ databases">
        <authorList>
            <person name="Sun Q."/>
            <person name="Mori K."/>
        </authorList>
    </citation>
    <scope>NUCLEOTIDE SEQUENCE [LARGE SCALE GENOMIC DNA]</scope>
    <source>
        <strain evidence="1 2">TBRC 5777</strain>
    </source>
</reference>
<dbReference type="RefSeq" id="WP_377043362.1">
    <property type="nucleotide sequence ID" value="NZ_JBHLUN010000004.1"/>
</dbReference>
<dbReference type="Proteomes" id="UP001589865">
    <property type="component" value="Unassembled WGS sequence"/>
</dbReference>
<protein>
    <recommendedName>
        <fullName evidence="3">OmpA-like domain-containing protein</fullName>
    </recommendedName>
</protein>
<accession>A0ABV6JPJ9</accession>
<dbReference type="EMBL" id="JBHLUN010000004">
    <property type="protein sequence ID" value="MFC0407640.1"/>
    <property type="molecule type" value="Genomic_DNA"/>
</dbReference>
<sequence length="82" mass="9280">MQFEPFADEAAVRGIGELTVENRLDRISIHGSLDVTRDQEGLARARDLRDLLLAAIARLEAEDLPERVRTGEHTDRTPNPFR</sequence>
<gene>
    <name evidence="1" type="ORF">ACFFGY_05225</name>
</gene>
<evidence type="ECO:0000313" key="1">
    <source>
        <dbReference type="EMBL" id="MFC0407640.1"/>
    </source>
</evidence>
<evidence type="ECO:0008006" key="3">
    <source>
        <dbReference type="Google" id="ProtNLM"/>
    </source>
</evidence>
<organism evidence="1 2">
    <name type="scientific">Roseomonas elaeocarpi</name>
    <dbReference type="NCBI Taxonomy" id="907779"/>
    <lineage>
        <taxon>Bacteria</taxon>
        <taxon>Pseudomonadati</taxon>
        <taxon>Pseudomonadota</taxon>
        <taxon>Alphaproteobacteria</taxon>
        <taxon>Acetobacterales</taxon>
        <taxon>Roseomonadaceae</taxon>
        <taxon>Roseomonas</taxon>
    </lineage>
</organism>